<comment type="caution">
    <text evidence="2">The sequence shown here is derived from an EMBL/GenBank/DDBJ whole genome shotgun (WGS) entry which is preliminary data.</text>
</comment>
<dbReference type="PANTHER" id="PTHR34406">
    <property type="entry name" value="PROTEIN YCEI"/>
    <property type="match status" value="1"/>
</dbReference>
<name>A0A937D563_9FLAO</name>
<dbReference type="EMBL" id="JAERQJ010000002">
    <property type="protein sequence ID" value="MBL0682959.1"/>
    <property type="molecule type" value="Genomic_DNA"/>
</dbReference>
<dbReference type="SUPFAM" id="SSF101874">
    <property type="entry name" value="YceI-like"/>
    <property type="match status" value="1"/>
</dbReference>
<organism evidence="2 3">
    <name type="scientific">Aquimarina mytili</name>
    <dbReference type="NCBI Taxonomy" id="874423"/>
    <lineage>
        <taxon>Bacteria</taxon>
        <taxon>Pseudomonadati</taxon>
        <taxon>Bacteroidota</taxon>
        <taxon>Flavobacteriia</taxon>
        <taxon>Flavobacteriales</taxon>
        <taxon>Flavobacteriaceae</taxon>
        <taxon>Aquimarina</taxon>
    </lineage>
</organism>
<protein>
    <submittedName>
        <fullName evidence="2">YceI family protein</fullName>
    </submittedName>
</protein>
<proteinExistence type="predicted"/>
<dbReference type="Gene3D" id="2.40.128.110">
    <property type="entry name" value="Lipid/polyisoprenoid-binding, YceI-like"/>
    <property type="match status" value="1"/>
</dbReference>
<evidence type="ECO:0000313" key="2">
    <source>
        <dbReference type="EMBL" id="MBL0682959.1"/>
    </source>
</evidence>
<dbReference type="AlphaFoldDB" id="A0A937D563"/>
<dbReference type="InterPro" id="IPR007372">
    <property type="entry name" value="Lipid/polyisoprenoid-bd_YceI"/>
</dbReference>
<evidence type="ECO:0000259" key="1">
    <source>
        <dbReference type="SMART" id="SM00867"/>
    </source>
</evidence>
<sequence length="195" mass="22307">MKVFLNILLTVIITQGFCQDLTPNTTGLNTNPNSELSLINDFKGLDIDIENSKVTFDFIHENTSGTISGLDFRIDFNPSDPENAVFKGSALVKTIDTDNFLRDGHLMWEKFFYKKKYPKITFTSTQVVEFENNTFKVIGNLTIKGIQKEVIITFNLNDKLLLGKTTIHTSDYGVNIFDERQKNELDIQFHFPILK</sequence>
<dbReference type="PANTHER" id="PTHR34406:SF1">
    <property type="entry name" value="PROTEIN YCEI"/>
    <property type="match status" value="1"/>
</dbReference>
<dbReference type="Pfam" id="PF04264">
    <property type="entry name" value="YceI"/>
    <property type="match status" value="1"/>
</dbReference>
<keyword evidence="3" id="KW-1185">Reference proteome</keyword>
<gene>
    <name evidence="2" type="ORF">JJQ60_05500</name>
</gene>
<accession>A0A937D563</accession>
<dbReference type="Proteomes" id="UP000651057">
    <property type="component" value="Unassembled WGS sequence"/>
</dbReference>
<dbReference type="RefSeq" id="WP_201917513.1">
    <property type="nucleotide sequence ID" value="NZ_BAABAX010000023.1"/>
</dbReference>
<dbReference type="InterPro" id="IPR036761">
    <property type="entry name" value="TTHA0802/YceI-like_sf"/>
</dbReference>
<feature type="domain" description="Lipid/polyisoprenoid-binding YceI-like" evidence="1">
    <location>
        <begin position="44"/>
        <end position="192"/>
    </location>
</feature>
<reference evidence="2" key="1">
    <citation type="submission" date="2021-01" db="EMBL/GenBank/DDBJ databases">
        <authorList>
            <person name="Zhong Y.L."/>
        </authorList>
    </citation>
    <scope>NUCLEOTIDE SEQUENCE</scope>
    <source>
        <strain evidence="2">KCTC 23302</strain>
    </source>
</reference>
<evidence type="ECO:0000313" key="3">
    <source>
        <dbReference type="Proteomes" id="UP000651057"/>
    </source>
</evidence>
<dbReference type="SMART" id="SM00867">
    <property type="entry name" value="YceI"/>
    <property type="match status" value="1"/>
</dbReference>